<evidence type="ECO:0000313" key="9">
    <source>
        <dbReference type="Proteomes" id="UP000009168"/>
    </source>
</evidence>
<sequence length="1214" mass="142605">MMMNSEISINGSNAQQPNPMQNIVMSIFNTHHYSQIVQTDIDNFNWSCDVILNSQKIQDKQAEEQKIDQFLLDWRNMYKFFEILIQTKQENSIFVACELLQKIISSDNRTFINTKEASSHHLNRGNISNYMDVGSSLANSDERMSSDTVAYLELFGFFMKFLTLNQDKKYQLHTYKSVCHVIAVIFKALWGDNSFDYSTELVEYVVQILINKEDFGILIVDFIIQNISNFSTNMGYIMYRRIILSFQTSGLVPISQQVASKLYQLLEIVAAQPNNPSKIFEKYVGLFLQILSFNFNISYYDFETDQDYQDNQLIQFPEKIVKILVNFDLLKRLFYTTKLLITVNSHVGLNLLRCLSKIVSCRITHSEFEDKEKKKGFILFCCEGITEIIRSIKVLDEDLNLEIIDYCNRMMNNFSLKKLRKIEKQGEEWINIMQQFSLYVINRTQFNVKDEVIPKLMNLWRKIVRLSISIKIPKSITNPINKFTSTLIQTFTERCLQQVSFFEDANFLRFKKFKKAMRNFFENIYYIGNNDLEPSFQIVAHLFEKCAEEYFICLQNRGNIDNAQMQSSNHKICLCLGLVNQLILVSSVGIEKSNSYIQQSVQVFEYMGKMIAIFFKIIESQINYPQAQLPLIQNELTELSILYFMEEYIIKTLGNMDTDDAKTFDTTSTSAKVVIPIQQEENIRFLINNYNIYSQQSIQQNQYFTYVQKYLNVNEFAQLTQMMVSKLEQNVQTTSKNVFEYSLHVINFIFLRLKHNLSRGVFKKMPLILQLSNLIMKESVGRQLSQDSFKSRTKIYELIAFAYMDDPLDNYIEATDGIIRRICFNPQNCTKADMIRFFYDATGLAKHIDLGAIYKVFLKKTYHLYKFIYSDQLLSYGLDMELMVPALKLLLNVIDNKTQRISILTNQNFGYQMFKDFSDFLNKYGKLLMEYFQNVTNKNQNNDKIKLVMIYWRVLNKFLTSKLINFSVFQLYGDSTFIDYLKVNLDLKFLLFEEVFQYPKLTQVFIQNILIISEQFQETVYCFNDERYAINLFLISKRFMEKITQENFKYGNFSTIHDDPLIQNVSQVIQNLCSFCVEEINFKMTEEVERGVKSLITNGYQIFNEYIAFLFNISFSYVNSKIFVKISNALFAFIVFMPNIFEQVRKQYIESQVMNQQDINIIQEPLNSLLKDITLKIDPINQDKFQNNFKLIIKSINQGGNEASQIGGQLEYNY</sequence>
<protein>
    <submittedName>
        <fullName evidence="8">Exportin-7 protein, putative</fullName>
    </submittedName>
</protein>
<dbReference type="AlphaFoldDB" id="I7MLD6"/>
<keyword evidence="9" id="KW-1185">Reference proteome</keyword>
<dbReference type="InParanoid" id="I7MLD6"/>
<evidence type="ECO:0000256" key="4">
    <source>
        <dbReference type="ARBA" id="ARBA00022448"/>
    </source>
</evidence>
<evidence type="ECO:0000256" key="7">
    <source>
        <dbReference type="ARBA" id="ARBA00023242"/>
    </source>
</evidence>
<evidence type="ECO:0000256" key="3">
    <source>
        <dbReference type="ARBA" id="ARBA00009466"/>
    </source>
</evidence>
<dbReference type="PANTHER" id="PTHR12596">
    <property type="entry name" value="EXPORTIN 4,7-RELATED"/>
    <property type="match status" value="1"/>
</dbReference>
<reference evidence="9" key="1">
    <citation type="journal article" date="2006" name="PLoS Biol.">
        <title>Macronuclear genome sequence of the ciliate Tetrahymena thermophila, a model eukaryote.</title>
        <authorList>
            <person name="Eisen J.A."/>
            <person name="Coyne R.S."/>
            <person name="Wu M."/>
            <person name="Wu D."/>
            <person name="Thiagarajan M."/>
            <person name="Wortman J.R."/>
            <person name="Badger J.H."/>
            <person name="Ren Q."/>
            <person name="Amedeo P."/>
            <person name="Jones K.M."/>
            <person name="Tallon L.J."/>
            <person name="Delcher A.L."/>
            <person name="Salzberg S.L."/>
            <person name="Silva J.C."/>
            <person name="Haas B.J."/>
            <person name="Majoros W.H."/>
            <person name="Farzad M."/>
            <person name="Carlton J.M."/>
            <person name="Smith R.K. Jr."/>
            <person name="Garg J."/>
            <person name="Pearlman R.E."/>
            <person name="Karrer K.M."/>
            <person name="Sun L."/>
            <person name="Manning G."/>
            <person name="Elde N.C."/>
            <person name="Turkewitz A.P."/>
            <person name="Asai D.J."/>
            <person name="Wilkes D.E."/>
            <person name="Wang Y."/>
            <person name="Cai H."/>
            <person name="Collins K."/>
            <person name="Stewart B.A."/>
            <person name="Lee S.R."/>
            <person name="Wilamowska K."/>
            <person name="Weinberg Z."/>
            <person name="Ruzzo W.L."/>
            <person name="Wloga D."/>
            <person name="Gaertig J."/>
            <person name="Frankel J."/>
            <person name="Tsao C.-C."/>
            <person name="Gorovsky M.A."/>
            <person name="Keeling P.J."/>
            <person name="Waller R.F."/>
            <person name="Patron N.J."/>
            <person name="Cherry J.M."/>
            <person name="Stover N.A."/>
            <person name="Krieger C.J."/>
            <person name="del Toro C."/>
            <person name="Ryder H.F."/>
            <person name="Williamson S.C."/>
            <person name="Barbeau R.A."/>
            <person name="Hamilton E.P."/>
            <person name="Orias E."/>
        </authorList>
    </citation>
    <scope>NUCLEOTIDE SEQUENCE [LARGE SCALE GENOMIC DNA]</scope>
    <source>
        <strain evidence="9">SB210</strain>
    </source>
</reference>
<evidence type="ECO:0000256" key="2">
    <source>
        <dbReference type="ARBA" id="ARBA00004496"/>
    </source>
</evidence>
<dbReference type="RefSeq" id="XP_001022058.2">
    <property type="nucleotide sequence ID" value="XM_001022058.3"/>
</dbReference>
<dbReference type="Proteomes" id="UP000009168">
    <property type="component" value="Unassembled WGS sequence"/>
</dbReference>
<evidence type="ECO:0000256" key="5">
    <source>
        <dbReference type="ARBA" id="ARBA00022490"/>
    </source>
</evidence>
<comment type="subcellular location">
    <subcellularLocation>
        <location evidence="2">Cytoplasm</location>
    </subcellularLocation>
    <subcellularLocation>
        <location evidence="1">Nucleus</location>
    </subcellularLocation>
</comment>
<dbReference type="KEGG" id="tet:TTHERM_00565580"/>
<dbReference type="GO" id="GO:0005737">
    <property type="term" value="C:cytoplasm"/>
    <property type="evidence" value="ECO:0007669"/>
    <property type="project" value="UniProtKB-SubCell"/>
</dbReference>
<dbReference type="GO" id="GO:0005643">
    <property type="term" value="C:nuclear pore"/>
    <property type="evidence" value="ECO:0007669"/>
    <property type="project" value="TreeGrafter"/>
</dbReference>
<dbReference type="GO" id="GO:0006611">
    <property type="term" value="P:protein export from nucleus"/>
    <property type="evidence" value="ECO:0007669"/>
    <property type="project" value="TreeGrafter"/>
</dbReference>
<keyword evidence="6" id="KW-0653">Protein transport</keyword>
<dbReference type="GO" id="GO:0005049">
    <property type="term" value="F:nuclear export signal receptor activity"/>
    <property type="evidence" value="ECO:0007669"/>
    <property type="project" value="InterPro"/>
</dbReference>
<dbReference type="OrthoDB" id="289761at2759"/>
<proteinExistence type="inferred from homology"/>
<dbReference type="InterPro" id="IPR044189">
    <property type="entry name" value="XPO4/7-like"/>
</dbReference>
<evidence type="ECO:0000256" key="1">
    <source>
        <dbReference type="ARBA" id="ARBA00004123"/>
    </source>
</evidence>
<evidence type="ECO:0000256" key="6">
    <source>
        <dbReference type="ARBA" id="ARBA00022927"/>
    </source>
</evidence>
<accession>I7MLD6</accession>
<keyword evidence="4" id="KW-0813">Transport</keyword>
<name>I7MLD6_TETTS</name>
<comment type="similarity">
    <text evidence="3">Belongs to the exportin family.</text>
</comment>
<evidence type="ECO:0000313" key="8">
    <source>
        <dbReference type="EMBL" id="EAS01813.2"/>
    </source>
</evidence>
<dbReference type="eggNOG" id="KOG1410">
    <property type="taxonomic scope" value="Eukaryota"/>
</dbReference>
<organism evidence="8 9">
    <name type="scientific">Tetrahymena thermophila (strain SB210)</name>
    <dbReference type="NCBI Taxonomy" id="312017"/>
    <lineage>
        <taxon>Eukaryota</taxon>
        <taxon>Sar</taxon>
        <taxon>Alveolata</taxon>
        <taxon>Ciliophora</taxon>
        <taxon>Intramacronucleata</taxon>
        <taxon>Oligohymenophorea</taxon>
        <taxon>Hymenostomatida</taxon>
        <taxon>Tetrahymenina</taxon>
        <taxon>Tetrahymenidae</taxon>
        <taxon>Tetrahymena</taxon>
    </lineage>
</organism>
<dbReference type="GeneID" id="7844061"/>
<dbReference type="EMBL" id="GG662556">
    <property type="protein sequence ID" value="EAS01813.2"/>
    <property type="molecule type" value="Genomic_DNA"/>
</dbReference>
<keyword evidence="7" id="KW-0539">Nucleus</keyword>
<dbReference type="PANTHER" id="PTHR12596:SF2">
    <property type="entry name" value="EXPORTIN-7 ISOFORM X1"/>
    <property type="match status" value="1"/>
</dbReference>
<keyword evidence="5" id="KW-0963">Cytoplasm</keyword>
<gene>
    <name evidence="8" type="ORF">TTHERM_00565580</name>
</gene>